<dbReference type="PANTHER" id="PTHR47514:SF1">
    <property type="entry name" value="TRANSKETOLASE N-TERMINAL SECTION-RELATED"/>
    <property type="match status" value="1"/>
</dbReference>
<feature type="domain" description="Transketolase N-terminal" evidence="5">
    <location>
        <begin position="15"/>
        <end position="282"/>
    </location>
</feature>
<dbReference type="Proteomes" id="UP000178023">
    <property type="component" value="Unassembled WGS sequence"/>
</dbReference>
<dbReference type="Pfam" id="PF00456">
    <property type="entry name" value="Transketolase_N"/>
    <property type="match status" value="1"/>
</dbReference>
<evidence type="ECO:0000256" key="2">
    <source>
        <dbReference type="ARBA" id="ARBA00007131"/>
    </source>
</evidence>
<reference evidence="6 7" key="1">
    <citation type="journal article" date="2016" name="Nat. Commun.">
        <title>Thousands of microbial genomes shed light on interconnected biogeochemical processes in an aquifer system.</title>
        <authorList>
            <person name="Anantharaman K."/>
            <person name="Brown C.T."/>
            <person name="Hug L.A."/>
            <person name="Sharon I."/>
            <person name="Castelle C.J."/>
            <person name="Probst A.J."/>
            <person name="Thomas B.C."/>
            <person name="Singh A."/>
            <person name="Wilkins M.J."/>
            <person name="Karaoz U."/>
            <person name="Brodie E.L."/>
            <person name="Williams K.H."/>
            <person name="Hubbard S.S."/>
            <person name="Banfield J.F."/>
        </authorList>
    </citation>
    <scope>NUCLEOTIDE SEQUENCE [LARGE SCALE GENOMIC DNA]</scope>
</reference>
<organism evidence="6 7">
    <name type="scientific">Candidatus Yanofskybacteria bacterium RIFCSPHIGHO2_01_FULL_45_42</name>
    <dbReference type="NCBI Taxonomy" id="1802671"/>
    <lineage>
        <taxon>Bacteria</taxon>
        <taxon>Candidatus Yanofskyibacteriota</taxon>
    </lineage>
</organism>
<evidence type="ECO:0000256" key="4">
    <source>
        <dbReference type="SAM" id="Coils"/>
    </source>
</evidence>
<feature type="coiled-coil region" evidence="4">
    <location>
        <begin position="1"/>
        <end position="28"/>
    </location>
</feature>
<dbReference type="CDD" id="cd02012">
    <property type="entry name" value="TPP_TK"/>
    <property type="match status" value="1"/>
</dbReference>
<dbReference type="InterPro" id="IPR005474">
    <property type="entry name" value="Transketolase_N"/>
</dbReference>
<evidence type="ECO:0000256" key="3">
    <source>
        <dbReference type="ARBA" id="ARBA00023052"/>
    </source>
</evidence>
<evidence type="ECO:0000259" key="5">
    <source>
        <dbReference type="Pfam" id="PF00456"/>
    </source>
</evidence>
<comment type="caution">
    <text evidence="6">The sequence shown here is derived from an EMBL/GenBank/DDBJ whole genome shotgun (WGS) entry which is preliminary data.</text>
</comment>
<comment type="similarity">
    <text evidence="2">Belongs to the transketolase family.</text>
</comment>
<gene>
    <name evidence="6" type="ORF">A2750_00575</name>
</gene>
<sequence length="299" mass="33204">MSIHEEKIKELELKANEIRQSVIEMLVEAGSGHTAGPMGMADIFTALYFHVLNHDPKNPEWPERDRLILSNGHITPVRYAAMAHAGYFPIEELKTLRKLGTRLQGHPERERLPGVETTSGPLGSGLGQACGIAYAARMSAPKGRGFASEGGGDGTRFRVYCIMSDGEQEAGVTWEAALFAGKNKLSNLTGIIDRNNIQIDGMTENIMPIEPLRAKYEAFNWHVLEIDGHNIEEFVDAVEEAKAIYEKPTVIIAHTIPGKGIPEIEFDYKWHGIPPKPEEAKKFLDELRTLKGKIVSEHQ</sequence>
<protein>
    <submittedName>
        <fullName evidence="6">Transketolase</fullName>
    </submittedName>
</protein>
<keyword evidence="3" id="KW-0786">Thiamine pyrophosphate</keyword>
<dbReference type="AlphaFoldDB" id="A0A1F8F6V8"/>
<dbReference type="Gene3D" id="3.40.50.970">
    <property type="match status" value="1"/>
</dbReference>
<evidence type="ECO:0000313" key="6">
    <source>
        <dbReference type="EMBL" id="OGN08300.1"/>
    </source>
</evidence>
<accession>A0A1F8F6V8</accession>
<keyword evidence="4" id="KW-0175">Coiled coil</keyword>
<comment type="cofactor">
    <cofactor evidence="1">
        <name>thiamine diphosphate</name>
        <dbReference type="ChEBI" id="CHEBI:58937"/>
    </cofactor>
</comment>
<dbReference type="EMBL" id="MGJL01000007">
    <property type="protein sequence ID" value="OGN08300.1"/>
    <property type="molecule type" value="Genomic_DNA"/>
</dbReference>
<name>A0A1F8F6V8_9BACT</name>
<dbReference type="PANTHER" id="PTHR47514">
    <property type="entry name" value="TRANSKETOLASE N-TERMINAL SECTION-RELATED"/>
    <property type="match status" value="1"/>
</dbReference>
<evidence type="ECO:0000313" key="7">
    <source>
        <dbReference type="Proteomes" id="UP000178023"/>
    </source>
</evidence>
<evidence type="ECO:0000256" key="1">
    <source>
        <dbReference type="ARBA" id="ARBA00001964"/>
    </source>
</evidence>
<proteinExistence type="inferred from homology"/>
<dbReference type="SUPFAM" id="SSF52518">
    <property type="entry name" value="Thiamin diphosphate-binding fold (THDP-binding)"/>
    <property type="match status" value="1"/>
</dbReference>
<dbReference type="InterPro" id="IPR029061">
    <property type="entry name" value="THDP-binding"/>
</dbReference>